<protein>
    <submittedName>
        <fullName evidence="4">DUF5808 domain-containing protein</fullName>
    </submittedName>
</protein>
<name>A0ABU9VNC3_9BACI</name>
<evidence type="ECO:0000259" key="2">
    <source>
        <dbReference type="Pfam" id="PF07853"/>
    </source>
</evidence>
<feature type="transmembrane region" description="Helical" evidence="1">
    <location>
        <begin position="237"/>
        <end position="260"/>
    </location>
</feature>
<evidence type="ECO:0000313" key="5">
    <source>
        <dbReference type="Proteomes" id="UP001418796"/>
    </source>
</evidence>
<dbReference type="PANTHER" id="PTHR37810">
    <property type="entry name" value="IMMUNITY PROTEIN SDPI"/>
    <property type="match status" value="1"/>
</dbReference>
<comment type="caution">
    <text evidence="4">The sequence shown here is derived from an EMBL/GenBank/DDBJ whole genome shotgun (WGS) entry which is preliminary data.</text>
</comment>
<feature type="domain" description="DUF1648" evidence="2">
    <location>
        <begin position="150"/>
        <end position="198"/>
    </location>
</feature>
<feature type="domain" description="DUF5808" evidence="3">
    <location>
        <begin position="326"/>
        <end position="351"/>
    </location>
</feature>
<dbReference type="InterPro" id="IPR014574">
    <property type="entry name" value="UCP032908"/>
</dbReference>
<dbReference type="Pfam" id="PF19124">
    <property type="entry name" value="DUF5808"/>
    <property type="match status" value="1"/>
</dbReference>
<feature type="transmembrane region" description="Helical" evidence="1">
    <location>
        <begin position="6"/>
        <end position="27"/>
    </location>
</feature>
<organism evidence="4 5">
    <name type="scientific">Alkalicoccobacillus gibsonii</name>
    <dbReference type="NCBI Taxonomy" id="79881"/>
    <lineage>
        <taxon>Bacteria</taxon>
        <taxon>Bacillati</taxon>
        <taxon>Bacillota</taxon>
        <taxon>Bacilli</taxon>
        <taxon>Bacillales</taxon>
        <taxon>Bacillaceae</taxon>
        <taxon>Alkalicoccobacillus</taxon>
    </lineage>
</organism>
<dbReference type="InterPro" id="IPR043831">
    <property type="entry name" value="DUF5808"/>
</dbReference>
<evidence type="ECO:0000259" key="3">
    <source>
        <dbReference type="Pfam" id="PF19124"/>
    </source>
</evidence>
<feature type="transmembrane region" description="Helical" evidence="1">
    <location>
        <begin position="266"/>
        <end position="289"/>
    </location>
</feature>
<keyword evidence="1" id="KW-0812">Transmembrane</keyword>
<keyword evidence="1" id="KW-1133">Transmembrane helix</keyword>
<keyword evidence="1" id="KW-0472">Membrane</keyword>
<accession>A0ABU9VNC3</accession>
<dbReference type="PIRSF" id="PIRSF032908">
    <property type="entry name" value="UCP032908"/>
    <property type="match status" value="1"/>
</dbReference>
<dbReference type="InterPro" id="IPR012867">
    <property type="entry name" value="DUF1648"/>
</dbReference>
<keyword evidence="5" id="KW-1185">Reference proteome</keyword>
<evidence type="ECO:0000313" key="4">
    <source>
        <dbReference type="EMBL" id="MEN0645391.1"/>
    </source>
</evidence>
<sequence>MTSSTLIAMLSLIFLPIALILASTPYLTRKTESFGVSIPKSVYGENQLQNMRRRYAQCMVILSVILMGGFTGGVLMLSLHEETIGIFFAVAIILFVIGAFFVYLKFHRDMKEIKKNANWARERAQKIVVRTDFHSERITYSNMWYTVPVLMVLLTTLLTAIFYDRLPAVLPLQVNFAGEVTNAVEKSYLAAFFMPIMQSYLILLFLFINVVIAKAKQQLQADDPEKSFQQVRAFRKIWSLFLLLSTILLTTMFSFIQWTYFYPIDYTIILVVTLSVTAVILIGALWLAFKTGQGGSRVHTEHSAQTDHIDRDNDQYWKLGQIYVNPNDPSLFLEKRFGVGWTVNFARPVAWLLLAGVVITAIGIPILLTM</sequence>
<feature type="transmembrane region" description="Helical" evidence="1">
    <location>
        <begin position="349"/>
        <end position="368"/>
    </location>
</feature>
<dbReference type="Proteomes" id="UP001418796">
    <property type="component" value="Unassembled WGS sequence"/>
</dbReference>
<feature type="transmembrane region" description="Helical" evidence="1">
    <location>
        <begin position="84"/>
        <end position="104"/>
    </location>
</feature>
<feature type="transmembrane region" description="Helical" evidence="1">
    <location>
        <begin position="58"/>
        <end position="78"/>
    </location>
</feature>
<dbReference type="Pfam" id="PF07853">
    <property type="entry name" value="DUF1648"/>
    <property type="match status" value="1"/>
</dbReference>
<evidence type="ECO:0000256" key="1">
    <source>
        <dbReference type="SAM" id="Phobius"/>
    </source>
</evidence>
<dbReference type="RefSeq" id="WP_343131965.1">
    <property type="nucleotide sequence ID" value="NZ_JBCITK010000001.1"/>
</dbReference>
<proteinExistence type="predicted"/>
<dbReference type="PANTHER" id="PTHR37810:SF9">
    <property type="entry name" value="MEMBRANE PROTEIN"/>
    <property type="match status" value="1"/>
</dbReference>
<feature type="transmembrane region" description="Helical" evidence="1">
    <location>
        <begin position="188"/>
        <end position="212"/>
    </location>
</feature>
<dbReference type="EMBL" id="JBCITK010000001">
    <property type="protein sequence ID" value="MEN0645391.1"/>
    <property type="molecule type" value="Genomic_DNA"/>
</dbReference>
<feature type="transmembrane region" description="Helical" evidence="1">
    <location>
        <begin position="143"/>
        <end position="163"/>
    </location>
</feature>
<gene>
    <name evidence="4" type="ORF">MKY91_19685</name>
</gene>
<reference evidence="4 5" key="1">
    <citation type="submission" date="2024-03" db="EMBL/GenBank/DDBJ databases">
        <title>Bacilli Hybrid Assemblies.</title>
        <authorList>
            <person name="Kovac J."/>
        </authorList>
    </citation>
    <scope>NUCLEOTIDE SEQUENCE [LARGE SCALE GENOMIC DNA]</scope>
    <source>
        <strain evidence="4 5">FSL R7-0666</strain>
    </source>
</reference>